<proteinExistence type="predicted"/>
<feature type="compositionally biased region" description="Basic residues" evidence="2">
    <location>
        <begin position="101"/>
        <end position="112"/>
    </location>
</feature>
<comment type="caution">
    <text evidence="3">The sequence shown here is derived from an EMBL/GenBank/DDBJ whole genome shotgun (WGS) entry which is preliminary data.</text>
</comment>
<feature type="coiled-coil region" evidence="1">
    <location>
        <begin position="994"/>
        <end position="1028"/>
    </location>
</feature>
<feature type="compositionally biased region" description="Basic and acidic residues" evidence="2">
    <location>
        <begin position="734"/>
        <end position="743"/>
    </location>
</feature>
<accession>A0AAW1PSD6</accession>
<feature type="compositionally biased region" description="Low complexity" evidence="2">
    <location>
        <begin position="416"/>
        <end position="428"/>
    </location>
</feature>
<feature type="region of interest" description="Disordered" evidence="2">
    <location>
        <begin position="51"/>
        <end position="256"/>
    </location>
</feature>
<evidence type="ECO:0000256" key="1">
    <source>
        <dbReference type="SAM" id="Coils"/>
    </source>
</evidence>
<feature type="compositionally biased region" description="Low complexity" evidence="2">
    <location>
        <begin position="721"/>
        <end position="733"/>
    </location>
</feature>
<feature type="region of interest" description="Disordered" evidence="2">
    <location>
        <begin position="416"/>
        <end position="487"/>
    </location>
</feature>
<feature type="region of interest" description="Disordered" evidence="2">
    <location>
        <begin position="794"/>
        <end position="819"/>
    </location>
</feature>
<gene>
    <name evidence="3" type="ORF">WJX73_005266</name>
</gene>
<feature type="region of interest" description="Disordered" evidence="2">
    <location>
        <begin position="305"/>
        <end position="331"/>
    </location>
</feature>
<evidence type="ECO:0000256" key="2">
    <source>
        <dbReference type="SAM" id="MobiDB-lite"/>
    </source>
</evidence>
<feature type="region of interest" description="Disordered" evidence="2">
    <location>
        <begin position="962"/>
        <end position="981"/>
    </location>
</feature>
<dbReference type="Gene3D" id="1.20.58.60">
    <property type="match status" value="1"/>
</dbReference>
<feature type="compositionally biased region" description="Polar residues" evidence="2">
    <location>
        <begin position="965"/>
        <end position="976"/>
    </location>
</feature>
<dbReference type="Proteomes" id="UP001465755">
    <property type="component" value="Unassembled WGS sequence"/>
</dbReference>
<feature type="region of interest" description="Disordered" evidence="2">
    <location>
        <begin position="719"/>
        <end position="754"/>
    </location>
</feature>
<reference evidence="3 4" key="1">
    <citation type="journal article" date="2024" name="Nat. Commun.">
        <title>Phylogenomics reveals the evolutionary origins of lichenization in chlorophyte algae.</title>
        <authorList>
            <person name="Puginier C."/>
            <person name="Libourel C."/>
            <person name="Otte J."/>
            <person name="Skaloud P."/>
            <person name="Haon M."/>
            <person name="Grisel S."/>
            <person name="Petersen M."/>
            <person name="Berrin J.G."/>
            <person name="Delaux P.M."/>
            <person name="Dal Grande F."/>
            <person name="Keller J."/>
        </authorList>
    </citation>
    <scope>NUCLEOTIDE SEQUENCE [LARGE SCALE GENOMIC DNA]</scope>
    <source>
        <strain evidence="3 4">SAG 2036</strain>
    </source>
</reference>
<feature type="compositionally biased region" description="Basic and acidic residues" evidence="2">
    <location>
        <begin position="208"/>
        <end position="237"/>
    </location>
</feature>
<keyword evidence="4" id="KW-1185">Reference proteome</keyword>
<dbReference type="EMBL" id="JALJOQ010000007">
    <property type="protein sequence ID" value="KAK9812361.1"/>
    <property type="molecule type" value="Genomic_DNA"/>
</dbReference>
<evidence type="ECO:0000313" key="3">
    <source>
        <dbReference type="EMBL" id="KAK9812361.1"/>
    </source>
</evidence>
<organism evidence="3 4">
    <name type="scientific">Symbiochloris irregularis</name>
    <dbReference type="NCBI Taxonomy" id="706552"/>
    <lineage>
        <taxon>Eukaryota</taxon>
        <taxon>Viridiplantae</taxon>
        <taxon>Chlorophyta</taxon>
        <taxon>core chlorophytes</taxon>
        <taxon>Trebouxiophyceae</taxon>
        <taxon>Trebouxiales</taxon>
        <taxon>Trebouxiaceae</taxon>
        <taxon>Symbiochloris</taxon>
    </lineage>
</organism>
<feature type="compositionally biased region" description="Low complexity" evidence="2">
    <location>
        <begin position="164"/>
        <end position="175"/>
    </location>
</feature>
<feature type="compositionally biased region" description="Basic and acidic residues" evidence="2">
    <location>
        <begin position="177"/>
        <end position="190"/>
    </location>
</feature>
<dbReference type="AlphaFoldDB" id="A0AAW1PSD6"/>
<evidence type="ECO:0000313" key="4">
    <source>
        <dbReference type="Proteomes" id="UP001465755"/>
    </source>
</evidence>
<protein>
    <submittedName>
        <fullName evidence="3">Uncharacterized protein</fullName>
    </submittedName>
</protein>
<sequence length="1065" mass="112674">MWGNLSQFTQALKDQATNAVKDAGFDQQLAAARQQVGSQFNNIASSVLTMEPASQHAQDASPEQPDAGDPQARRGAVASQPESSSMGEAVSAEVGAESTRSKGRLRPTRVSHTRASSGMLMQPGSPHDHDSSPFAHPSADAADMTSTEAPDGDLDGGWSFQDVPLSSEPPAASPSRNGDHSQQDFKHRPQGEQQAAGSVHTHGNGDAASERDLNGASEIRESGSRARSTARERKLAEENAQLRSQLQRAKQEAGAVLQEMQDLQGQLTAQQDLRLDAQQHSASLQQDLDALSAQVKGERELLTQAHESAQHAQRENGSTAESAPADGADAAGAPDVAELKARITKAKRQLLSLKAKLGEATTARDAALADVTQLREQLQAAASGQSQSAEDHSQKLEDLMQQIADLTQQNQETLMQQLQEAQRQHQALTDQEVGSPSPSVRSSMTGGFHSRLEGSQLPVGRPSFEGQLPGGGSDDGGGPEEAPRSAAAQISELRLQLDSLQQTGDELAASDNPLFSPNQQPASPRSMQALVEQINDLMSQRDQLQQCLQEAESMQRSLQEELDHAMQQAESSTEATQALAALQSQHDLLSHQQKLKAADEQVGQLNAQMREMSRGAEEHQGSTQGLQGMLTQQMEVAQQLKDALTERSAELAAVKEAATAEAARAEASLAAAQKRATAAETLAEDLRGAAVDIESDLIAAQETSQRQLAAAHARAQEAEARAAASQSEAASLEASDRNAALEREMDEASAQLSAAQRELTAAQAAVAEHQQLANERQKRFSLLSATFKKKESGFSAQLNKAQQESATMRSELSAVQEEAASARKEAEAAEAKLQEVRHEAAGLQERCTRAEAQAQTAAAEAADAAARAAAAETALQLERVTAQAIQAAPAPDPQELESRVSALVSEREAAAQQRIAEAKAAAGAAAEAAAASEARAAAAEAAKIELSLQLAELASSAAEEAADRSQMQRWGSGQHSGSDEAGLAGQLREAELAAKVCSRRATTAEAEVEKLQQQLQDSERRAESLAWQIKMVADPQRIGGASGDAAGAGRSMFDMFGCGANYTRK</sequence>
<feature type="compositionally biased region" description="Polar residues" evidence="2">
    <location>
        <begin position="432"/>
        <end position="445"/>
    </location>
</feature>
<feature type="compositionally biased region" description="Polar residues" evidence="2">
    <location>
        <begin position="794"/>
        <end position="810"/>
    </location>
</feature>
<name>A0AAW1PSD6_9CHLO</name>
<keyword evidence="1" id="KW-0175">Coiled coil</keyword>